<evidence type="ECO:0000313" key="4">
    <source>
        <dbReference type="EMBL" id="MBL6455576.1"/>
    </source>
</evidence>
<organism evidence="4 5">
    <name type="scientific">Belnapia mucosa</name>
    <dbReference type="NCBI Taxonomy" id="2804532"/>
    <lineage>
        <taxon>Bacteria</taxon>
        <taxon>Pseudomonadati</taxon>
        <taxon>Pseudomonadota</taxon>
        <taxon>Alphaproteobacteria</taxon>
        <taxon>Acetobacterales</taxon>
        <taxon>Roseomonadaceae</taxon>
        <taxon>Belnapia</taxon>
    </lineage>
</organism>
<proteinExistence type="predicted"/>
<comment type="caution">
    <text evidence="4">The sequence shown here is derived from an EMBL/GenBank/DDBJ whole genome shotgun (WGS) entry which is preliminary data.</text>
</comment>
<dbReference type="RefSeq" id="WP_202825308.1">
    <property type="nucleotide sequence ID" value="NZ_JAEUXJ010000003.1"/>
</dbReference>
<evidence type="ECO:0000256" key="1">
    <source>
        <dbReference type="ARBA" id="ARBA00022679"/>
    </source>
</evidence>
<evidence type="ECO:0000313" key="5">
    <source>
        <dbReference type="Proteomes" id="UP000606490"/>
    </source>
</evidence>
<dbReference type="Proteomes" id="UP000606490">
    <property type="component" value="Unassembled WGS sequence"/>
</dbReference>
<reference evidence="4 5" key="1">
    <citation type="submission" date="2021-01" db="EMBL/GenBank/DDBJ databases">
        <title>Belnapia mucosa sp. nov. and Belnapia arida sp. nov., isolated from the Tabernas Desert (Almeria, Spain).</title>
        <authorList>
            <person name="Molina-Menor E."/>
            <person name="Vidal-Verdu A."/>
            <person name="Calonge A."/>
            <person name="Satari L."/>
            <person name="Pereto Magraner J."/>
            <person name="Porcar Miralles M."/>
        </authorList>
    </citation>
    <scope>NUCLEOTIDE SEQUENCE [LARGE SCALE GENOMIC DNA]</scope>
    <source>
        <strain evidence="4 5">T6</strain>
    </source>
</reference>
<dbReference type="CDD" id="cd04301">
    <property type="entry name" value="NAT_SF"/>
    <property type="match status" value="1"/>
</dbReference>
<dbReference type="InterPro" id="IPR050832">
    <property type="entry name" value="Bact_Acetyltransf"/>
</dbReference>
<dbReference type="InterPro" id="IPR016181">
    <property type="entry name" value="Acyl_CoA_acyltransferase"/>
</dbReference>
<dbReference type="Gene3D" id="3.40.630.30">
    <property type="match status" value="1"/>
</dbReference>
<dbReference type="SUPFAM" id="SSF55729">
    <property type="entry name" value="Acyl-CoA N-acyltransferases (Nat)"/>
    <property type="match status" value="1"/>
</dbReference>
<dbReference type="EMBL" id="JAEUXJ010000003">
    <property type="protein sequence ID" value="MBL6455576.1"/>
    <property type="molecule type" value="Genomic_DNA"/>
</dbReference>
<name>A0ABS1V1K6_9PROT</name>
<sequence>MQITLADLDDSRVVALLETHLRTARAHTGEGSAHALDLSGLRAPDIRLWAAWEGEALLGVCALRRLSAEEGEVKSMHTAEQQRRGGIGGALLRHIVATARAEGLRRLSLETGSWAYFQPAVALYARHGFVPCGPFGDYRSDPNSIFMTLDLSAGGPLDRAGG</sequence>
<dbReference type="InterPro" id="IPR000182">
    <property type="entry name" value="GNAT_dom"/>
</dbReference>
<dbReference type="PROSITE" id="PS51186">
    <property type="entry name" value="GNAT"/>
    <property type="match status" value="1"/>
</dbReference>
<gene>
    <name evidence="4" type="ORF">JMJ55_09600</name>
</gene>
<keyword evidence="2" id="KW-0012">Acyltransferase</keyword>
<accession>A0ABS1V1K6</accession>
<keyword evidence="5" id="KW-1185">Reference proteome</keyword>
<dbReference type="PANTHER" id="PTHR43877">
    <property type="entry name" value="AMINOALKYLPHOSPHONATE N-ACETYLTRANSFERASE-RELATED-RELATED"/>
    <property type="match status" value="1"/>
</dbReference>
<dbReference type="Pfam" id="PF00583">
    <property type="entry name" value="Acetyltransf_1"/>
    <property type="match status" value="1"/>
</dbReference>
<evidence type="ECO:0000259" key="3">
    <source>
        <dbReference type="PROSITE" id="PS51186"/>
    </source>
</evidence>
<keyword evidence="1" id="KW-0808">Transferase</keyword>
<feature type="domain" description="N-acetyltransferase" evidence="3">
    <location>
        <begin position="3"/>
        <end position="152"/>
    </location>
</feature>
<protein>
    <submittedName>
        <fullName evidence="4">GNAT family N-acetyltransferase</fullName>
    </submittedName>
</protein>
<dbReference type="PANTHER" id="PTHR43877:SF5">
    <property type="entry name" value="BLL8307 PROTEIN"/>
    <property type="match status" value="1"/>
</dbReference>
<evidence type="ECO:0000256" key="2">
    <source>
        <dbReference type="ARBA" id="ARBA00023315"/>
    </source>
</evidence>